<evidence type="ECO:0000259" key="2">
    <source>
        <dbReference type="Pfam" id="PF12728"/>
    </source>
</evidence>
<dbReference type="eggNOG" id="ENOG5030D2D">
    <property type="taxonomic scope" value="Bacteria"/>
</dbReference>
<accession>A0A087DMX6</accession>
<dbReference type="InterPro" id="IPR041657">
    <property type="entry name" value="HTH_17"/>
</dbReference>
<gene>
    <name evidence="3" type="ORF">BSTEL_1785</name>
</gene>
<feature type="domain" description="Helix-turn-helix" evidence="2">
    <location>
        <begin position="33"/>
        <end position="79"/>
    </location>
</feature>
<dbReference type="STRING" id="762211.BSTEL_1785"/>
<dbReference type="RefSeq" id="WP_034528707.1">
    <property type="nucleotide sequence ID" value="NZ_JGZP01000014.1"/>
</dbReference>
<dbReference type="AlphaFoldDB" id="A0A087DMX6"/>
<dbReference type="Proteomes" id="UP000029004">
    <property type="component" value="Unassembled WGS sequence"/>
</dbReference>
<evidence type="ECO:0000313" key="4">
    <source>
        <dbReference type="Proteomes" id="UP000029004"/>
    </source>
</evidence>
<comment type="caution">
    <text evidence="3">The sequence shown here is derived from an EMBL/GenBank/DDBJ whole genome shotgun (WGS) entry which is preliminary data.</text>
</comment>
<feature type="region of interest" description="Disordered" evidence="1">
    <location>
        <begin position="1"/>
        <end position="22"/>
    </location>
</feature>
<reference evidence="3 4" key="1">
    <citation type="submission" date="2014-03" db="EMBL/GenBank/DDBJ databases">
        <title>Genomics of Bifidobacteria.</title>
        <authorList>
            <person name="Ventura M."/>
            <person name="Milani C."/>
            <person name="Lugli G.A."/>
        </authorList>
    </citation>
    <scope>NUCLEOTIDE SEQUENCE [LARGE SCALE GENOMIC DNA]</scope>
    <source>
        <strain evidence="3 4">DSM 23968</strain>
    </source>
</reference>
<evidence type="ECO:0000313" key="3">
    <source>
        <dbReference type="EMBL" id="KFI96876.1"/>
    </source>
</evidence>
<proteinExistence type="predicted"/>
<dbReference type="OrthoDB" id="3234977at2"/>
<organism evidence="3 4">
    <name type="scientific">Bifidobacterium stellenboschense</name>
    <dbReference type="NCBI Taxonomy" id="762211"/>
    <lineage>
        <taxon>Bacteria</taxon>
        <taxon>Bacillati</taxon>
        <taxon>Actinomycetota</taxon>
        <taxon>Actinomycetes</taxon>
        <taxon>Bifidobacteriales</taxon>
        <taxon>Bifidobacteriaceae</taxon>
        <taxon>Bifidobacterium</taxon>
    </lineage>
</organism>
<evidence type="ECO:0000256" key="1">
    <source>
        <dbReference type="SAM" id="MobiDB-lite"/>
    </source>
</evidence>
<name>A0A087DMX6_9BIFI</name>
<keyword evidence="4" id="KW-1185">Reference proteome</keyword>
<dbReference type="InterPro" id="IPR010093">
    <property type="entry name" value="SinI_DNA-bd"/>
</dbReference>
<dbReference type="GO" id="GO:0003677">
    <property type="term" value="F:DNA binding"/>
    <property type="evidence" value="ECO:0007669"/>
    <property type="project" value="InterPro"/>
</dbReference>
<protein>
    <recommendedName>
        <fullName evidence="2">Helix-turn-helix domain-containing protein</fullName>
    </recommendedName>
</protein>
<sequence length="80" mass="9211">MTRGTLEAYRQDDSTTTGRRRTLYPGLEPLSVTVAEATRLLGFRNCKSVYRLIREGRIKARKSGHIFLISYRSLKEYVEG</sequence>
<dbReference type="EMBL" id="JGZP01000014">
    <property type="protein sequence ID" value="KFI96876.1"/>
    <property type="molecule type" value="Genomic_DNA"/>
</dbReference>
<dbReference type="Pfam" id="PF12728">
    <property type="entry name" value="HTH_17"/>
    <property type="match status" value="1"/>
</dbReference>
<dbReference type="NCBIfam" id="TIGR01764">
    <property type="entry name" value="excise"/>
    <property type="match status" value="1"/>
</dbReference>